<protein>
    <recommendedName>
        <fullName evidence="5">TNFR-Cys domain-containing protein</fullName>
    </recommendedName>
</protein>
<gene>
    <name evidence="3" type="ORF">COCON_G00180010</name>
</gene>
<dbReference type="EMBL" id="JAFJMO010000013">
    <property type="protein sequence ID" value="KAJ8258989.1"/>
    <property type="molecule type" value="Genomic_DNA"/>
</dbReference>
<feature type="chain" id="PRO_5040509708" description="TNFR-Cys domain-containing protein" evidence="2">
    <location>
        <begin position="18"/>
        <end position="162"/>
    </location>
</feature>
<reference evidence="3" key="1">
    <citation type="journal article" date="2023" name="Science">
        <title>Genome structures resolve the early diversification of teleost fishes.</title>
        <authorList>
            <person name="Parey E."/>
            <person name="Louis A."/>
            <person name="Montfort J."/>
            <person name="Bouchez O."/>
            <person name="Roques C."/>
            <person name="Iampietro C."/>
            <person name="Lluch J."/>
            <person name="Castinel A."/>
            <person name="Donnadieu C."/>
            <person name="Desvignes T."/>
            <person name="Floi Bucao C."/>
            <person name="Jouanno E."/>
            <person name="Wen M."/>
            <person name="Mejri S."/>
            <person name="Dirks R."/>
            <person name="Jansen H."/>
            <person name="Henkel C."/>
            <person name="Chen W.J."/>
            <person name="Zahm M."/>
            <person name="Cabau C."/>
            <person name="Klopp C."/>
            <person name="Thompson A.W."/>
            <person name="Robinson-Rechavi M."/>
            <person name="Braasch I."/>
            <person name="Lecointre G."/>
            <person name="Bobe J."/>
            <person name="Postlethwait J.H."/>
            <person name="Berthelot C."/>
            <person name="Roest Crollius H."/>
            <person name="Guiguen Y."/>
        </authorList>
    </citation>
    <scope>NUCLEOTIDE SEQUENCE</scope>
    <source>
        <strain evidence="3">Concon-B</strain>
    </source>
</reference>
<dbReference type="OrthoDB" id="10031141at2759"/>
<keyword evidence="1" id="KW-0472">Membrane</keyword>
<proteinExistence type="predicted"/>
<evidence type="ECO:0000256" key="2">
    <source>
        <dbReference type="SAM" id="SignalP"/>
    </source>
</evidence>
<comment type="caution">
    <text evidence="3">The sequence shown here is derived from an EMBL/GenBank/DDBJ whole genome shotgun (WGS) entry which is preliminary data.</text>
</comment>
<keyword evidence="4" id="KW-1185">Reference proteome</keyword>
<dbReference type="AlphaFoldDB" id="A0A9Q1HT06"/>
<accession>A0A9Q1HT06</accession>
<organism evidence="3 4">
    <name type="scientific">Conger conger</name>
    <name type="common">Conger eel</name>
    <name type="synonym">Muraena conger</name>
    <dbReference type="NCBI Taxonomy" id="82655"/>
    <lineage>
        <taxon>Eukaryota</taxon>
        <taxon>Metazoa</taxon>
        <taxon>Chordata</taxon>
        <taxon>Craniata</taxon>
        <taxon>Vertebrata</taxon>
        <taxon>Euteleostomi</taxon>
        <taxon>Actinopterygii</taxon>
        <taxon>Neopterygii</taxon>
        <taxon>Teleostei</taxon>
        <taxon>Anguilliformes</taxon>
        <taxon>Congridae</taxon>
        <taxon>Conger</taxon>
    </lineage>
</organism>
<evidence type="ECO:0000313" key="4">
    <source>
        <dbReference type="Proteomes" id="UP001152803"/>
    </source>
</evidence>
<feature type="transmembrane region" description="Helical" evidence="1">
    <location>
        <begin position="122"/>
        <end position="146"/>
    </location>
</feature>
<keyword evidence="1" id="KW-0812">Transmembrane</keyword>
<name>A0A9Q1HT06_CONCO</name>
<evidence type="ECO:0000256" key="1">
    <source>
        <dbReference type="SAM" id="Phobius"/>
    </source>
</evidence>
<dbReference type="Proteomes" id="UP001152803">
    <property type="component" value="Unassembled WGS sequence"/>
</dbReference>
<evidence type="ECO:0000313" key="3">
    <source>
        <dbReference type="EMBL" id="KAJ8258989.1"/>
    </source>
</evidence>
<keyword evidence="1" id="KW-1133">Transmembrane helix</keyword>
<sequence>MDSLLLFLLHRSPLAMGHVLIRKFIALMAMFLTLDLVCSSSKCSTSEYQTKDGCCRKPEPGFYVIRNCTRQISMLAQKCSNCTGPGMEIVANCTRFSDTDCRRVDLKPVTDPNSTSPPPVNILIPATVVLLLTVLIPLFGGFCYCLHKCRKTAEFLKVPSQV</sequence>
<evidence type="ECO:0008006" key="5">
    <source>
        <dbReference type="Google" id="ProtNLM"/>
    </source>
</evidence>
<keyword evidence="2" id="KW-0732">Signal</keyword>
<feature type="signal peptide" evidence="2">
    <location>
        <begin position="1"/>
        <end position="17"/>
    </location>
</feature>